<dbReference type="GO" id="GO:0050660">
    <property type="term" value="F:flavin adenine dinucleotide binding"/>
    <property type="evidence" value="ECO:0007669"/>
    <property type="project" value="TreeGrafter"/>
</dbReference>
<evidence type="ECO:0000259" key="6">
    <source>
        <dbReference type="Pfam" id="PF02776"/>
    </source>
</evidence>
<dbReference type="Pfam" id="PF00205">
    <property type="entry name" value="TPP_enzyme_M"/>
    <property type="match status" value="1"/>
</dbReference>
<evidence type="ECO:0000259" key="4">
    <source>
        <dbReference type="Pfam" id="PF00205"/>
    </source>
</evidence>
<dbReference type="AlphaFoldDB" id="A0A1V4HH09"/>
<evidence type="ECO:0000313" key="7">
    <source>
        <dbReference type="EMBL" id="OPH54547.1"/>
    </source>
</evidence>
<dbReference type="InterPro" id="IPR045229">
    <property type="entry name" value="TPP_enz"/>
</dbReference>
<dbReference type="Pfam" id="PF02775">
    <property type="entry name" value="TPP_enzyme_C"/>
    <property type="match status" value="1"/>
</dbReference>
<dbReference type="Gene3D" id="3.40.50.970">
    <property type="match status" value="2"/>
</dbReference>
<dbReference type="InterPro" id="IPR012001">
    <property type="entry name" value="Thiamin_PyroP_enz_TPP-bd_dom"/>
</dbReference>
<organism evidence="7 8">
    <name type="scientific">Paenibacillus ferrarius</name>
    <dbReference type="NCBI Taxonomy" id="1469647"/>
    <lineage>
        <taxon>Bacteria</taxon>
        <taxon>Bacillati</taxon>
        <taxon>Bacillota</taxon>
        <taxon>Bacilli</taxon>
        <taxon>Bacillales</taxon>
        <taxon>Paenibacillaceae</taxon>
        <taxon>Paenibacillus</taxon>
    </lineage>
</organism>
<reference evidence="8" key="1">
    <citation type="submission" date="2016-07" db="EMBL/GenBank/DDBJ databases">
        <authorList>
            <person name="Florea S."/>
            <person name="Webb J.S."/>
            <person name="Jaromczyk J."/>
            <person name="Schardl C.L."/>
        </authorList>
    </citation>
    <scope>NUCLEOTIDE SEQUENCE [LARGE SCALE GENOMIC DNA]</scope>
    <source>
        <strain evidence="8">CY1</strain>
    </source>
</reference>
<protein>
    <recommendedName>
        <fullName evidence="9">Thiamine pyrophosphate-binding protein</fullName>
    </recommendedName>
</protein>
<evidence type="ECO:0000256" key="2">
    <source>
        <dbReference type="ARBA" id="ARBA00023052"/>
    </source>
</evidence>
<gene>
    <name evidence="7" type="ORF">BC351_31710</name>
</gene>
<dbReference type="FunFam" id="3.40.50.970:FF:000007">
    <property type="entry name" value="Acetolactate synthase"/>
    <property type="match status" value="1"/>
</dbReference>
<dbReference type="InterPro" id="IPR011766">
    <property type="entry name" value="TPP_enzyme_TPP-bd"/>
</dbReference>
<dbReference type="Pfam" id="PF02776">
    <property type="entry name" value="TPP_enzyme_N"/>
    <property type="match status" value="1"/>
</dbReference>
<dbReference type="GO" id="GO:0005948">
    <property type="term" value="C:acetolactate synthase complex"/>
    <property type="evidence" value="ECO:0007669"/>
    <property type="project" value="TreeGrafter"/>
</dbReference>
<dbReference type="EMBL" id="MBTG01000022">
    <property type="protein sequence ID" value="OPH54547.1"/>
    <property type="molecule type" value="Genomic_DNA"/>
</dbReference>
<evidence type="ECO:0000313" key="8">
    <source>
        <dbReference type="Proteomes" id="UP000190626"/>
    </source>
</evidence>
<dbReference type="GO" id="GO:0000287">
    <property type="term" value="F:magnesium ion binding"/>
    <property type="evidence" value="ECO:0007669"/>
    <property type="project" value="InterPro"/>
</dbReference>
<accession>A0A1V4HH09</accession>
<dbReference type="GO" id="GO:0009097">
    <property type="term" value="P:isoleucine biosynthetic process"/>
    <property type="evidence" value="ECO:0007669"/>
    <property type="project" value="TreeGrafter"/>
</dbReference>
<evidence type="ECO:0000256" key="3">
    <source>
        <dbReference type="RuleBase" id="RU362132"/>
    </source>
</evidence>
<dbReference type="Gene3D" id="3.40.50.1220">
    <property type="entry name" value="TPP-binding domain"/>
    <property type="match status" value="1"/>
</dbReference>
<dbReference type="RefSeq" id="WP_079415099.1">
    <property type="nucleotide sequence ID" value="NZ_MBTG01000022.1"/>
</dbReference>
<dbReference type="InterPro" id="IPR012000">
    <property type="entry name" value="Thiamin_PyroP_enz_cen_dom"/>
</dbReference>
<dbReference type="PANTHER" id="PTHR18968">
    <property type="entry name" value="THIAMINE PYROPHOSPHATE ENZYMES"/>
    <property type="match status" value="1"/>
</dbReference>
<feature type="domain" description="Thiamine pyrophosphate enzyme TPP-binding" evidence="5">
    <location>
        <begin position="408"/>
        <end position="553"/>
    </location>
</feature>
<dbReference type="OrthoDB" id="4494979at2"/>
<keyword evidence="8" id="KW-1185">Reference proteome</keyword>
<dbReference type="STRING" id="1469647.BC351_31710"/>
<dbReference type="GO" id="GO:0003984">
    <property type="term" value="F:acetolactate synthase activity"/>
    <property type="evidence" value="ECO:0007669"/>
    <property type="project" value="TreeGrafter"/>
</dbReference>
<evidence type="ECO:0000259" key="5">
    <source>
        <dbReference type="Pfam" id="PF02775"/>
    </source>
</evidence>
<dbReference type="CDD" id="cd00568">
    <property type="entry name" value="TPP_enzymes"/>
    <property type="match status" value="1"/>
</dbReference>
<dbReference type="GO" id="GO:0030976">
    <property type="term" value="F:thiamine pyrophosphate binding"/>
    <property type="evidence" value="ECO:0007669"/>
    <property type="project" value="InterPro"/>
</dbReference>
<dbReference type="Proteomes" id="UP000190626">
    <property type="component" value="Unassembled WGS sequence"/>
</dbReference>
<keyword evidence="2 3" id="KW-0786">Thiamine pyrophosphate</keyword>
<dbReference type="PANTHER" id="PTHR18968:SF142">
    <property type="entry name" value="ACETOLACTATE SYNTHASE"/>
    <property type="match status" value="1"/>
</dbReference>
<feature type="domain" description="Thiamine pyrophosphate enzyme N-terminal TPP-binding" evidence="6">
    <location>
        <begin position="3"/>
        <end position="124"/>
    </location>
</feature>
<sequence length="603" mass="66388">MIKLSDYVIQFVENIGVRDVFLISGGGMMHLLDSAERSPALNIICNLNEQATSICADSYAQYTNKLGVCLLTTGPGGTNAITGVTASYLDSNPVLVISGQAKSTDLAIGTGVRQVGAQEVDVVAIAKPITKYAVIVLDKQSIRYHLEKALYLATNGRRGPVWVDIPLDIQGATIDEITLYGFNPEEEGFFKKSNTIDEMQINRIYDLLNKAKRPAFLIGYGLVASDASEEFQLLVRNLGIPVLASWRAKGVFSDSDPLYFGHPGSPGARSSNYILQNTDLLIIIGSRLNAPMTAYNLENFASNAKKVIVDIDENEINRLSIPLSETLVIDASSFVLAMQDQIELYDKPNLTNWLSYCREMREKYQLIKEKQPFEDSGCVDGYRLGYEISSRCSQDDILVGSSSGRTCGISHMAFNVHEGQKFITSMGLGSMGFTLPSAIAASIAGGKQRTIALEGDGSLQHNLQELQLISTYGLPIKLFVLNNGGYASIYVMQRNHFKSNYSACTPETLLEFPAADKLADLYGLDYYRIDTNDKLDEILDQVMKDSRPVLCEVMGSILFDEIPKAMTKVNEDGTLISSSLENLYPYLSPEEVRENMKVSVDEK</sequence>
<name>A0A1V4HH09_9BACL</name>
<comment type="caution">
    <text evidence="7">The sequence shown here is derived from an EMBL/GenBank/DDBJ whole genome shotgun (WGS) entry which is preliminary data.</text>
</comment>
<dbReference type="GO" id="GO:0009099">
    <property type="term" value="P:L-valine biosynthetic process"/>
    <property type="evidence" value="ECO:0007669"/>
    <property type="project" value="TreeGrafter"/>
</dbReference>
<dbReference type="InterPro" id="IPR029061">
    <property type="entry name" value="THDP-binding"/>
</dbReference>
<feature type="domain" description="Thiamine pyrophosphate enzyme central" evidence="4">
    <location>
        <begin position="201"/>
        <end position="334"/>
    </location>
</feature>
<dbReference type="SUPFAM" id="SSF52467">
    <property type="entry name" value="DHS-like NAD/FAD-binding domain"/>
    <property type="match status" value="1"/>
</dbReference>
<evidence type="ECO:0000256" key="1">
    <source>
        <dbReference type="ARBA" id="ARBA00007812"/>
    </source>
</evidence>
<comment type="similarity">
    <text evidence="1 3">Belongs to the TPP enzyme family.</text>
</comment>
<proteinExistence type="inferred from homology"/>
<evidence type="ECO:0008006" key="9">
    <source>
        <dbReference type="Google" id="ProtNLM"/>
    </source>
</evidence>
<dbReference type="InterPro" id="IPR029035">
    <property type="entry name" value="DHS-like_NAD/FAD-binding_dom"/>
</dbReference>
<dbReference type="SUPFAM" id="SSF52518">
    <property type="entry name" value="Thiamin diphosphate-binding fold (THDP-binding)"/>
    <property type="match status" value="2"/>
</dbReference>
<dbReference type="CDD" id="cd07035">
    <property type="entry name" value="TPP_PYR_POX_like"/>
    <property type="match status" value="1"/>
</dbReference>